<dbReference type="Proteomes" id="UP000001646">
    <property type="component" value="Unplaced"/>
</dbReference>
<dbReference type="GeneTree" id="ENSGT00390000014139"/>
<dbReference type="GO" id="GO:0097228">
    <property type="term" value="C:sperm principal piece"/>
    <property type="evidence" value="ECO:0007669"/>
    <property type="project" value="InterPro"/>
</dbReference>
<protein>
    <submittedName>
        <fullName evidence="4">Uncharacterized protein</fullName>
    </submittedName>
</protein>
<keyword evidence="5" id="KW-1185">Reference proteome</keyword>
<name>A0A803TCW3_ANOCA</name>
<reference evidence="4" key="2">
    <citation type="submission" date="2025-08" db="UniProtKB">
        <authorList>
            <consortium name="Ensembl"/>
        </authorList>
    </citation>
    <scope>IDENTIFICATION</scope>
</reference>
<dbReference type="Pfam" id="PF15064">
    <property type="entry name" value="CATSPERG_beta-prop"/>
    <property type="match status" value="1"/>
</dbReference>
<dbReference type="InParanoid" id="A0A803TCW3"/>
<feature type="domain" description="CATSPERG N-terminal" evidence="3">
    <location>
        <begin position="106"/>
        <end position="157"/>
    </location>
</feature>
<dbReference type="Ensembl" id="ENSACAT00000051604.1">
    <property type="protein sequence ID" value="ENSACAP00000033053.1"/>
    <property type="gene ID" value="ENSACAG00000040019.1"/>
</dbReference>
<dbReference type="GO" id="GO:0036128">
    <property type="term" value="C:CatSper complex"/>
    <property type="evidence" value="ECO:0007669"/>
    <property type="project" value="InterPro"/>
</dbReference>
<dbReference type="AlphaFoldDB" id="A0A803TCW3"/>
<reference evidence="4" key="3">
    <citation type="submission" date="2025-09" db="UniProtKB">
        <authorList>
            <consortium name="Ensembl"/>
        </authorList>
    </citation>
    <scope>IDENTIFICATION</scope>
</reference>
<evidence type="ECO:0000259" key="2">
    <source>
        <dbReference type="Pfam" id="PF15064"/>
    </source>
</evidence>
<reference evidence="4" key="1">
    <citation type="submission" date="2009-12" db="EMBL/GenBank/DDBJ databases">
        <title>The Genome Sequence of Anolis carolinensis (Green Anole Lizard).</title>
        <authorList>
            <consortium name="The Genome Sequencing Platform"/>
            <person name="Di Palma F."/>
            <person name="Alfoldi J."/>
            <person name="Heiman D."/>
            <person name="Young S."/>
            <person name="Grabherr M."/>
            <person name="Johnson J."/>
            <person name="Lander E.S."/>
            <person name="Lindblad-Toh K."/>
        </authorList>
    </citation>
    <scope>NUCLEOTIDE SEQUENCE [LARGE SCALE GENOMIC DNA]</scope>
    <source>
        <strain evidence="4">JBL SC #1</strain>
    </source>
</reference>
<feature type="chain" id="PRO_5032467711" evidence="1">
    <location>
        <begin position="30"/>
        <end position="258"/>
    </location>
</feature>
<dbReference type="PANTHER" id="PTHR14327:SF1">
    <property type="entry name" value="CATION CHANNEL SPERM-ASSOCIATED AUXILIARY SUBUNIT GAMMA"/>
    <property type="match status" value="1"/>
</dbReference>
<accession>A0A803TCW3</accession>
<dbReference type="Pfam" id="PF22840">
    <property type="entry name" value="CATSPERG_NTD"/>
    <property type="match status" value="2"/>
</dbReference>
<feature type="signal peptide" evidence="1">
    <location>
        <begin position="1"/>
        <end position="29"/>
    </location>
</feature>
<evidence type="ECO:0000259" key="3">
    <source>
        <dbReference type="Pfam" id="PF22840"/>
    </source>
</evidence>
<dbReference type="InterPro" id="IPR053871">
    <property type="entry name" value="CATSPERG_beta-prop"/>
</dbReference>
<dbReference type="InterPro" id="IPR053872">
    <property type="entry name" value="CATSPERG_N"/>
</dbReference>
<keyword evidence="1" id="KW-0732">Signal</keyword>
<evidence type="ECO:0000256" key="1">
    <source>
        <dbReference type="SAM" id="SignalP"/>
    </source>
</evidence>
<evidence type="ECO:0000313" key="5">
    <source>
        <dbReference type="Proteomes" id="UP000001646"/>
    </source>
</evidence>
<feature type="domain" description="CATSPERG beta-propeller" evidence="2">
    <location>
        <begin position="163"/>
        <end position="229"/>
    </location>
</feature>
<dbReference type="InterPro" id="IPR028246">
    <property type="entry name" value="CATSPERG"/>
</dbReference>
<organism evidence="4 5">
    <name type="scientific">Anolis carolinensis</name>
    <name type="common">Green anole</name>
    <name type="synonym">American chameleon</name>
    <dbReference type="NCBI Taxonomy" id="28377"/>
    <lineage>
        <taxon>Eukaryota</taxon>
        <taxon>Metazoa</taxon>
        <taxon>Chordata</taxon>
        <taxon>Craniata</taxon>
        <taxon>Vertebrata</taxon>
        <taxon>Euteleostomi</taxon>
        <taxon>Lepidosauria</taxon>
        <taxon>Squamata</taxon>
        <taxon>Bifurcata</taxon>
        <taxon>Unidentata</taxon>
        <taxon>Episquamata</taxon>
        <taxon>Toxicofera</taxon>
        <taxon>Iguania</taxon>
        <taxon>Dactyloidae</taxon>
        <taxon>Anolis</taxon>
    </lineage>
</organism>
<dbReference type="PANTHER" id="PTHR14327">
    <property type="entry name" value="CATION CHANNEL SPERM-ASSOCIATED PROTEIN SUBUNIT GAMMA"/>
    <property type="match status" value="1"/>
</dbReference>
<evidence type="ECO:0000313" key="4">
    <source>
        <dbReference type="Ensembl" id="ENSACAP00000033053.1"/>
    </source>
</evidence>
<feature type="domain" description="CATSPERG N-terminal" evidence="3">
    <location>
        <begin position="33"/>
        <end position="101"/>
    </location>
</feature>
<proteinExistence type="predicted"/>
<sequence length="258" mass="29421">LASNRRSVMWRFLLARLLPFLLQPIYTLSDSDCKWMAVVNRFDNLGGDRNVFFQQHEILSVAEIFKELVDSAIDPDDKNKYLGFPYYLKINLTCKTLVRARLQTCIPCLQKGCRSEEVCRMCWYTPMPFMNGSVVMDVMVGSNHLGFPVDDKRFSINVNGYMRSSTKTDRFRIGTKATALNDFMSLSHPSRPLWHTHERAPVLILGDIPMSKVVLLSDTGFEDYFPVEVRDNGGELGRMRGSGKSWRPASPGVLLIQI</sequence>